<keyword evidence="4 7" id="KW-0812">Transmembrane</keyword>
<dbReference type="RefSeq" id="WP_406858445.1">
    <property type="nucleotide sequence ID" value="NZ_CP157484.1"/>
</dbReference>
<feature type="transmembrane region" description="Helical" evidence="7">
    <location>
        <begin position="271"/>
        <end position="293"/>
    </location>
</feature>
<dbReference type="EMBL" id="CP157484">
    <property type="protein sequence ID" value="XBO41590.1"/>
    <property type="molecule type" value="Genomic_DNA"/>
</dbReference>
<evidence type="ECO:0000256" key="2">
    <source>
        <dbReference type="ARBA" id="ARBA00022448"/>
    </source>
</evidence>
<evidence type="ECO:0000256" key="5">
    <source>
        <dbReference type="ARBA" id="ARBA00022989"/>
    </source>
</evidence>
<dbReference type="InterPro" id="IPR035906">
    <property type="entry name" value="MetI-like_sf"/>
</dbReference>
<name>A0AAU7JMX8_9HYPH</name>
<sequence length="308" mass="33268">MFIPRRLAQALPTLFVVSLLVFFFMDMIPGDPAQMLAGPAATDEEVQSIREFLGLNQPLLTRYGLFLKGLWDPSIATSFRTHRPVAVELAERLPNTLIVAIGGLALGLAVGTVSGVVCALRQGGFAEAVITVLTLTGISMPIYWLGLLCIWFFAVYLGWVPAAGASTPMHFVLPILVVATRPTAMFSRLITASLLEAMSKDYLDTARAKGLSETRVIVSHALRNSLVAAVSVAGVQFGGMLGGSVVTETVFGIPGVGRLLVDAVSRADYPVVQYTILMFAIFFVLINLATDLLTQWLDPRTREERRAA</sequence>
<keyword evidence="2 7" id="KW-0813">Transport</keyword>
<evidence type="ECO:0000313" key="9">
    <source>
        <dbReference type="EMBL" id="XBO41590.1"/>
    </source>
</evidence>
<feature type="transmembrane region" description="Helical" evidence="7">
    <location>
        <begin position="225"/>
        <end position="251"/>
    </location>
</feature>
<keyword evidence="5 7" id="KW-1133">Transmembrane helix</keyword>
<feature type="transmembrane region" description="Helical" evidence="7">
    <location>
        <begin position="97"/>
        <end position="120"/>
    </location>
</feature>
<dbReference type="GO" id="GO:0055085">
    <property type="term" value="P:transmembrane transport"/>
    <property type="evidence" value="ECO:0007669"/>
    <property type="project" value="InterPro"/>
</dbReference>
<evidence type="ECO:0000256" key="7">
    <source>
        <dbReference type="RuleBase" id="RU363032"/>
    </source>
</evidence>
<dbReference type="PROSITE" id="PS50928">
    <property type="entry name" value="ABC_TM1"/>
    <property type="match status" value="1"/>
</dbReference>
<dbReference type="Pfam" id="PF00528">
    <property type="entry name" value="BPD_transp_1"/>
    <property type="match status" value="1"/>
</dbReference>
<reference evidence="9" key="1">
    <citation type="submission" date="2024-05" db="EMBL/GenBank/DDBJ databases">
        <authorList>
            <person name="Kim S."/>
            <person name="Heo J."/>
            <person name="Choi H."/>
            <person name="Choi Y."/>
            <person name="Kwon S.-W."/>
            <person name="Kim Y."/>
        </authorList>
    </citation>
    <scope>NUCLEOTIDE SEQUENCE</scope>
    <source>
        <strain evidence="9">KACC 23698</strain>
    </source>
</reference>
<evidence type="ECO:0000256" key="1">
    <source>
        <dbReference type="ARBA" id="ARBA00004651"/>
    </source>
</evidence>
<dbReference type="Gene3D" id="1.10.3720.10">
    <property type="entry name" value="MetI-like"/>
    <property type="match status" value="1"/>
</dbReference>
<evidence type="ECO:0000256" key="3">
    <source>
        <dbReference type="ARBA" id="ARBA00022475"/>
    </source>
</evidence>
<evidence type="ECO:0000259" key="8">
    <source>
        <dbReference type="PROSITE" id="PS50928"/>
    </source>
</evidence>
<accession>A0AAU7JMX8</accession>
<organism evidence="9">
    <name type="scientific">Alsobacter sp. KACC 23698</name>
    <dbReference type="NCBI Taxonomy" id="3149229"/>
    <lineage>
        <taxon>Bacteria</taxon>
        <taxon>Pseudomonadati</taxon>
        <taxon>Pseudomonadota</taxon>
        <taxon>Alphaproteobacteria</taxon>
        <taxon>Hyphomicrobiales</taxon>
        <taxon>Alsobacteraceae</taxon>
        <taxon>Alsobacter</taxon>
    </lineage>
</organism>
<keyword evidence="6 7" id="KW-0472">Membrane</keyword>
<dbReference type="Pfam" id="PF19300">
    <property type="entry name" value="BPD_transp_1_N"/>
    <property type="match status" value="1"/>
</dbReference>
<dbReference type="InterPro" id="IPR000515">
    <property type="entry name" value="MetI-like"/>
</dbReference>
<dbReference type="SUPFAM" id="SSF161098">
    <property type="entry name" value="MetI-like"/>
    <property type="match status" value="1"/>
</dbReference>
<evidence type="ECO:0000256" key="6">
    <source>
        <dbReference type="ARBA" id="ARBA00023136"/>
    </source>
</evidence>
<dbReference type="AlphaFoldDB" id="A0AAU7JMX8"/>
<dbReference type="PANTHER" id="PTHR43163">
    <property type="entry name" value="DIPEPTIDE TRANSPORT SYSTEM PERMEASE PROTEIN DPPB-RELATED"/>
    <property type="match status" value="1"/>
</dbReference>
<comment type="similarity">
    <text evidence="7">Belongs to the binding-protein-dependent transport system permease family.</text>
</comment>
<protein>
    <submittedName>
        <fullName evidence="9">ABC transporter permease</fullName>
    </submittedName>
</protein>
<feature type="transmembrane region" description="Helical" evidence="7">
    <location>
        <begin position="132"/>
        <end position="159"/>
    </location>
</feature>
<dbReference type="CDD" id="cd06261">
    <property type="entry name" value="TM_PBP2"/>
    <property type="match status" value="1"/>
</dbReference>
<proteinExistence type="inferred from homology"/>
<gene>
    <name evidence="9" type="ORF">ABEG18_12785</name>
</gene>
<feature type="transmembrane region" description="Helical" evidence="7">
    <location>
        <begin position="7"/>
        <end position="25"/>
    </location>
</feature>
<keyword evidence="3" id="KW-1003">Cell membrane</keyword>
<evidence type="ECO:0000256" key="4">
    <source>
        <dbReference type="ARBA" id="ARBA00022692"/>
    </source>
</evidence>
<dbReference type="GO" id="GO:0005886">
    <property type="term" value="C:plasma membrane"/>
    <property type="evidence" value="ECO:0007669"/>
    <property type="project" value="UniProtKB-SubCell"/>
</dbReference>
<dbReference type="InterPro" id="IPR045621">
    <property type="entry name" value="BPD_transp_1_N"/>
</dbReference>
<dbReference type="PANTHER" id="PTHR43163:SF6">
    <property type="entry name" value="DIPEPTIDE TRANSPORT SYSTEM PERMEASE PROTEIN DPPB-RELATED"/>
    <property type="match status" value="1"/>
</dbReference>
<feature type="domain" description="ABC transmembrane type-1" evidence="8">
    <location>
        <begin position="93"/>
        <end position="294"/>
    </location>
</feature>
<comment type="subcellular location">
    <subcellularLocation>
        <location evidence="1 7">Cell membrane</location>
        <topology evidence="1 7">Multi-pass membrane protein</topology>
    </subcellularLocation>
</comment>